<evidence type="ECO:0000313" key="3">
    <source>
        <dbReference type="EMBL" id="SCE66691.1"/>
    </source>
</evidence>
<reference evidence="4" key="1">
    <citation type="submission" date="2016-06" db="EMBL/GenBank/DDBJ databases">
        <authorList>
            <person name="Varghese N."/>
            <person name="Submissions Spin"/>
        </authorList>
    </citation>
    <scope>NUCLEOTIDE SEQUENCE [LARGE SCALE GENOMIC DNA]</scope>
    <source>
        <strain evidence="4">DSM 44875</strain>
    </source>
</reference>
<accession>A0A1C4U4U8</accession>
<evidence type="ECO:0000259" key="2">
    <source>
        <dbReference type="Pfam" id="PF01575"/>
    </source>
</evidence>
<evidence type="ECO:0000313" key="4">
    <source>
        <dbReference type="Proteomes" id="UP000198243"/>
    </source>
</evidence>
<dbReference type="AlphaFoldDB" id="A0A1C4U4U8"/>
<dbReference type="EMBL" id="LT607412">
    <property type="protein sequence ID" value="SCE66691.1"/>
    <property type="molecule type" value="Genomic_DNA"/>
</dbReference>
<dbReference type="InterPro" id="IPR002539">
    <property type="entry name" value="MaoC-like_dom"/>
</dbReference>
<dbReference type="Pfam" id="PF01575">
    <property type="entry name" value="MaoC_dehydratas"/>
    <property type="match status" value="1"/>
</dbReference>
<name>A0A1C4U4U8_9ACTN</name>
<proteinExistence type="inferred from homology"/>
<sequence>MVDKVSRFDNIDALLERAGQPLGTTGWHLVDQARINAFADATGDHQWIHVDEERAAAESPFQTTIAHGMLTLSLCATFLSELVKVDDVRLVINAGLNKVRLRAPVPVGSRVRGVATLLETRRMAAGARVVVQMRVEIEGELKPASVADWVLVFHE</sequence>
<dbReference type="InterPro" id="IPR029069">
    <property type="entry name" value="HotDog_dom_sf"/>
</dbReference>
<dbReference type="OrthoDB" id="9801735at2"/>
<dbReference type="Gene3D" id="3.10.129.10">
    <property type="entry name" value="Hotdog Thioesterase"/>
    <property type="match status" value="1"/>
</dbReference>
<organism evidence="3 4">
    <name type="scientific">Micromonospora coriariae</name>
    <dbReference type="NCBI Taxonomy" id="285665"/>
    <lineage>
        <taxon>Bacteria</taxon>
        <taxon>Bacillati</taxon>
        <taxon>Actinomycetota</taxon>
        <taxon>Actinomycetes</taxon>
        <taxon>Micromonosporales</taxon>
        <taxon>Micromonosporaceae</taxon>
        <taxon>Micromonospora</taxon>
    </lineage>
</organism>
<dbReference type="CDD" id="cd03450">
    <property type="entry name" value="NodN"/>
    <property type="match status" value="1"/>
</dbReference>
<keyword evidence="4" id="KW-1185">Reference proteome</keyword>
<dbReference type="PANTHER" id="PTHR42993">
    <property type="entry name" value="MAOC-LIKE DEHYDRATASE DOMAIN-CONTAINING PROTEIN"/>
    <property type="match status" value="1"/>
</dbReference>
<gene>
    <name evidence="3" type="ORF">GA0070607_0148</name>
</gene>
<comment type="similarity">
    <text evidence="1">Belongs to the enoyl-CoA hydratase/isomerase family.</text>
</comment>
<dbReference type="PANTHER" id="PTHR42993:SF1">
    <property type="entry name" value="MAOC-LIKE DEHYDRATASE DOMAIN-CONTAINING PROTEIN"/>
    <property type="match status" value="1"/>
</dbReference>
<dbReference type="Proteomes" id="UP000198243">
    <property type="component" value="Chromosome I"/>
</dbReference>
<protein>
    <submittedName>
        <fullName evidence="3">Acyl dehydratase</fullName>
    </submittedName>
</protein>
<dbReference type="SUPFAM" id="SSF54637">
    <property type="entry name" value="Thioesterase/thiol ester dehydrase-isomerase"/>
    <property type="match status" value="1"/>
</dbReference>
<dbReference type="InterPro" id="IPR039375">
    <property type="entry name" value="NodN-like"/>
</dbReference>
<evidence type="ECO:0000256" key="1">
    <source>
        <dbReference type="ARBA" id="ARBA00005254"/>
    </source>
</evidence>
<feature type="domain" description="MaoC-like" evidence="2">
    <location>
        <begin position="17"/>
        <end position="131"/>
    </location>
</feature>